<gene>
    <name evidence="1" type="ORF">HRQ91_05710</name>
</gene>
<reference evidence="1 2" key="1">
    <citation type="journal article" date="2021" name="Microbiol. Resour. Announc.">
        <title>Complete Genome Sequences of Three Human Oral Treponema parvum Isolates.</title>
        <authorList>
            <person name="Zeng H."/>
            <person name="Watt R.M."/>
        </authorList>
    </citation>
    <scope>NUCLEOTIDE SEQUENCE [LARGE SCALE GENOMIC DNA]</scope>
    <source>
        <strain evidence="1 2">ATCC 700770</strain>
    </source>
</reference>
<dbReference type="AlphaFoldDB" id="A0A975F410"/>
<dbReference type="KEGG" id="tpav:HRQ91_05710"/>
<evidence type="ECO:0000313" key="2">
    <source>
        <dbReference type="Proteomes" id="UP000671908"/>
    </source>
</evidence>
<organism evidence="1 2">
    <name type="scientific">Treponema parvum</name>
    <dbReference type="NCBI Taxonomy" id="138851"/>
    <lineage>
        <taxon>Bacteria</taxon>
        <taxon>Pseudomonadati</taxon>
        <taxon>Spirochaetota</taxon>
        <taxon>Spirochaetia</taxon>
        <taxon>Spirochaetales</taxon>
        <taxon>Treponemataceae</taxon>
        <taxon>Treponema</taxon>
    </lineage>
</organism>
<evidence type="ECO:0000313" key="1">
    <source>
        <dbReference type="EMBL" id="QTQ13990.1"/>
    </source>
</evidence>
<protein>
    <recommendedName>
        <fullName evidence="3">Response regulatory domain-containing protein</fullName>
    </recommendedName>
</protein>
<dbReference type="InterPro" id="IPR011006">
    <property type="entry name" value="CheY-like_superfamily"/>
</dbReference>
<dbReference type="Proteomes" id="UP000671908">
    <property type="component" value="Chromosome"/>
</dbReference>
<keyword evidence="2" id="KW-1185">Reference proteome</keyword>
<proteinExistence type="predicted"/>
<sequence length="234" mass="25831">MKALIIADDPIAVERFSAVFKTAGYDAIVYRWLVKAIDNIEEISPHIILVSAVEYPRHWKTVTQYAKSGISATVPQVILYTGKNFSEEEQEKASRLGVRGFFSSYDVDGLDKLREILKKENDIYEGSLSSPAVPSAIDAAKSSATGGGADIAETFDSSKTNFIFTDPATKAFVTGKVISFDGEIMSFQPDNHDRKFDKDQKISDATLKFNNQISSVSAFILENDKILKLKLMAV</sequence>
<name>A0A975F410_9SPIR</name>
<dbReference type="RefSeq" id="WP_210120657.1">
    <property type="nucleotide sequence ID" value="NZ_CP054142.1"/>
</dbReference>
<accession>A0A975F410</accession>
<dbReference type="EMBL" id="CP054142">
    <property type="protein sequence ID" value="QTQ13990.1"/>
    <property type="molecule type" value="Genomic_DNA"/>
</dbReference>
<evidence type="ECO:0008006" key="3">
    <source>
        <dbReference type="Google" id="ProtNLM"/>
    </source>
</evidence>
<dbReference type="SUPFAM" id="SSF52172">
    <property type="entry name" value="CheY-like"/>
    <property type="match status" value="1"/>
</dbReference>